<feature type="domain" description="AMP-binding enzyme C-terminal" evidence="5">
    <location>
        <begin position="452"/>
        <end position="527"/>
    </location>
</feature>
<dbReference type="SUPFAM" id="SSF56801">
    <property type="entry name" value="Acetyl-CoA synthetase-like"/>
    <property type="match status" value="1"/>
</dbReference>
<accession>A0ABU0CUD2</accession>
<dbReference type="InterPro" id="IPR020845">
    <property type="entry name" value="AMP-binding_CS"/>
</dbReference>
<keyword evidence="3" id="KW-1133">Transmembrane helix</keyword>
<dbReference type="EMBL" id="JAUSUQ010000010">
    <property type="protein sequence ID" value="MDQ0339944.1"/>
    <property type="molecule type" value="Genomic_DNA"/>
</dbReference>
<dbReference type="GO" id="GO:0004467">
    <property type="term" value="F:long-chain fatty acid-CoA ligase activity"/>
    <property type="evidence" value="ECO:0007669"/>
    <property type="project" value="UniProtKB-EC"/>
</dbReference>
<dbReference type="NCBIfam" id="NF004837">
    <property type="entry name" value="PRK06187.1"/>
    <property type="match status" value="1"/>
</dbReference>
<keyword evidence="3" id="KW-0472">Membrane</keyword>
<feature type="domain" description="AMP-dependent synthetase/ligase" evidence="4">
    <location>
        <begin position="32"/>
        <end position="402"/>
    </location>
</feature>
<gene>
    <name evidence="6" type="ORF">J2S00_002739</name>
</gene>
<organism evidence="6 7">
    <name type="scientific">Caldalkalibacillus uzonensis</name>
    <dbReference type="NCBI Taxonomy" id="353224"/>
    <lineage>
        <taxon>Bacteria</taxon>
        <taxon>Bacillati</taxon>
        <taxon>Bacillota</taxon>
        <taxon>Bacilli</taxon>
        <taxon>Bacillales</taxon>
        <taxon>Bacillaceae</taxon>
        <taxon>Caldalkalibacillus</taxon>
    </lineage>
</organism>
<dbReference type="PROSITE" id="PS00455">
    <property type="entry name" value="AMP_BINDING"/>
    <property type="match status" value="1"/>
</dbReference>
<evidence type="ECO:0000256" key="1">
    <source>
        <dbReference type="ARBA" id="ARBA00006432"/>
    </source>
</evidence>
<protein>
    <submittedName>
        <fullName evidence="6">Long-chain acyl-CoA synthetase</fullName>
        <ecNumber evidence="6">6.2.1.3</ecNumber>
    </submittedName>
</protein>
<dbReference type="InterPro" id="IPR042099">
    <property type="entry name" value="ANL_N_sf"/>
</dbReference>
<dbReference type="Pfam" id="PF13193">
    <property type="entry name" value="AMP-binding_C"/>
    <property type="match status" value="1"/>
</dbReference>
<dbReference type="PANTHER" id="PTHR43201">
    <property type="entry name" value="ACYL-COA SYNTHETASE"/>
    <property type="match status" value="1"/>
</dbReference>
<dbReference type="EC" id="6.2.1.3" evidence="6"/>
<evidence type="ECO:0000256" key="2">
    <source>
        <dbReference type="ARBA" id="ARBA00022598"/>
    </source>
</evidence>
<dbReference type="Gene3D" id="3.30.300.30">
    <property type="match status" value="1"/>
</dbReference>
<name>A0ABU0CUD2_9BACI</name>
<evidence type="ECO:0000259" key="5">
    <source>
        <dbReference type="Pfam" id="PF13193"/>
    </source>
</evidence>
<dbReference type="InterPro" id="IPR025110">
    <property type="entry name" value="AMP-bd_C"/>
</dbReference>
<sequence>MTEKREIRRQISFQRHLKVFATRPANLTDMLAQTVQRYPHQEALVMNQVRLTYRELEEQVVQVAAQLSTVYRIQKGDRVAVLLGNCIEFALLLFACARLGAILVPLNTRLKEQEVSFMLSHAEVKLLVTDWEFVGKVETLREQFGQNLPHLQYFILVNNNEEQLTLKYSYTTFQNLLQPGPSITPAQVGEEDPLLIMYTSGTTGLPKGAVLSHLGVIHSAINYEQRLETDQETRTLIAVPLFHVTGLIGQLLHMILVGGTSVLMRRHQTEPFIRLMAEEKISFLFNVPAIYVMVLNHELFPKYKYDSVKIIAYGGAPMSPETIHALRQAFPGVRLHNAYGATETSSPTTIMPREYPDTKLSSVGLPVSVAELKVVDEEGQLCGPNEVGELWIKGPMVVAGYWRNEGANRQNFVDGYWLSGDLARIDEDGYVYIMDRKKDMINRGGEKVYSVEVENILYSHPQVFEAAVVGQPHPVLGEEVVAYVVPKPGAELAAEEIIDFLAQRLADYKVPKKVFFLDELPRNPGGKVLKAQLKDHA</sequence>
<evidence type="ECO:0000313" key="7">
    <source>
        <dbReference type="Proteomes" id="UP001232445"/>
    </source>
</evidence>
<dbReference type="Pfam" id="PF00501">
    <property type="entry name" value="AMP-binding"/>
    <property type="match status" value="1"/>
</dbReference>
<feature type="transmembrane region" description="Helical" evidence="3">
    <location>
        <begin position="79"/>
        <end position="104"/>
    </location>
</feature>
<keyword evidence="7" id="KW-1185">Reference proteome</keyword>
<evidence type="ECO:0000256" key="3">
    <source>
        <dbReference type="SAM" id="Phobius"/>
    </source>
</evidence>
<dbReference type="RefSeq" id="WP_307340712.1">
    <property type="nucleotide sequence ID" value="NZ_JAUSUQ010000010.1"/>
</dbReference>
<comment type="caution">
    <text evidence="6">The sequence shown here is derived from an EMBL/GenBank/DDBJ whole genome shotgun (WGS) entry which is preliminary data.</text>
</comment>
<reference evidence="6 7" key="1">
    <citation type="submission" date="2023-07" db="EMBL/GenBank/DDBJ databases">
        <title>Genomic Encyclopedia of Type Strains, Phase IV (KMG-IV): sequencing the most valuable type-strain genomes for metagenomic binning, comparative biology and taxonomic classification.</title>
        <authorList>
            <person name="Goeker M."/>
        </authorList>
    </citation>
    <scope>NUCLEOTIDE SEQUENCE [LARGE SCALE GENOMIC DNA]</scope>
    <source>
        <strain evidence="6 7">DSM 17740</strain>
    </source>
</reference>
<dbReference type="PANTHER" id="PTHR43201:SF5">
    <property type="entry name" value="MEDIUM-CHAIN ACYL-COA LIGASE ACSF2, MITOCHONDRIAL"/>
    <property type="match status" value="1"/>
</dbReference>
<evidence type="ECO:0000259" key="4">
    <source>
        <dbReference type="Pfam" id="PF00501"/>
    </source>
</evidence>
<proteinExistence type="inferred from homology"/>
<keyword evidence="3" id="KW-0812">Transmembrane</keyword>
<comment type="similarity">
    <text evidence="1">Belongs to the ATP-dependent AMP-binding enzyme family.</text>
</comment>
<dbReference type="Gene3D" id="3.40.50.12780">
    <property type="entry name" value="N-terminal domain of ligase-like"/>
    <property type="match status" value="1"/>
</dbReference>
<dbReference type="Proteomes" id="UP001232445">
    <property type="component" value="Unassembled WGS sequence"/>
</dbReference>
<evidence type="ECO:0000313" key="6">
    <source>
        <dbReference type="EMBL" id="MDQ0339944.1"/>
    </source>
</evidence>
<dbReference type="InterPro" id="IPR045851">
    <property type="entry name" value="AMP-bd_C_sf"/>
</dbReference>
<dbReference type="InterPro" id="IPR000873">
    <property type="entry name" value="AMP-dep_synth/lig_dom"/>
</dbReference>
<keyword evidence="2 6" id="KW-0436">Ligase</keyword>